<dbReference type="STRING" id="45235.A0A2K3Q9R4"/>
<evidence type="ECO:0000313" key="2">
    <source>
        <dbReference type="Proteomes" id="UP000236621"/>
    </source>
</evidence>
<organism evidence="1 2">
    <name type="scientific">Tolypocladium capitatum</name>
    <dbReference type="NCBI Taxonomy" id="45235"/>
    <lineage>
        <taxon>Eukaryota</taxon>
        <taxon>Fungi</taxon>
        <taxon>Dikarya</taxon>
        <taxon>Ascomycota</taxon>
        <taxon>Pezizomycotina</taxon>
        <taxon>Sordariomycetes</taxon>
        <taxon>Hypocreomycetidae</taxon>
        <taxon>Hypocreales</taxon>
        <taxon>Ophiocordycipitaceae</taxon>
        <taxon>Tolypocladium</taxon>
    </lineage>
</organism>
<reference evidence="1 2" key="1">
    <citation type="submission" date="2017-08" db="EMBL/GenBank/DDBJ databases">
        <title>Harnessing the power of phylogenomics to disentangle the directionality and signatures of interkingdom host jumping in the parasitic fungal genus Tolypocladium.</title>
        <authorList>
            <person name="Quandt C.A."/>
            <person name="Patterson W."/>
            <person name="Spatafora J.W."/>
        </authorList>
    </citation>
    <scope>NUCLEOTIDE SEQUENCE [LARGE SCALE GENOMIC DNA]</scope>
    <source>
        <strain evidence="1 2">CBS 113982</strain>
    </source>
</reference>
<dbReference type="OrthoDB" id="4150765at2759"/>
<evidence type="ECO:0000313" key="1">
    <source>
        <dbReference type="EMBL" id="PNY24234.1"/>
    </source>
</evidence>
<dbReference type="Proteomes" id="UP000236621">
    <property type="component" value="Unassembled WGS sequence"/>
</dbReference>
<sequence length="279" mass="31731">MTNIIPLLARADELTDEEIRLSRNRIRQSLGDEDLDCFTFANPDPACELELPNIYAVSSATQPDRETIDASILMSSEYLQPLVTTELGELVHRIFSLDGGSWLRHSAAVKAVNWRRHRLRYSTSLSALTCRRLASDGALIPYAVTNPYIERRHWGRIELSSWAEGLRRSLALERFDRSRQFLGPEMARREMPLAKTARQRQRQTQRHPVAQLIDTNHQDPLGLLELVSRIKHGGSITLELLSSLGILGCLAAWLIRPELAHHWDLRLPPAWCLTTLTTC</sequence>
<dbReference type="AlphaFoldDB" id="A0A2K3Q9R4"/>
<dbReference type="Gene3D" id="3.40.50.300">
    <property type="entry name" value="P-loop containing nucleotide triphosphate hydrolases"/>
    <property type="match status" value="1"/>
</dbReference>
<name>A0A2K3Q9R4_9HYPO</name>
<keyword evidence="2" id="KW-1185">Reference proteome</keyword>
<dbReference type="EMBL" id="NRSZ01000932">
    <property type="protein sequence ID" value="PNY24234.1"/>
    <property type="molecule type" value="Genomic_DNA"/>
</dbReference>
<dbReference type="InterPro" id="IPR027417">
    <property type="entry name" value="P-loop_NTPase"/>
</dbReference>
<comment type="caution">
    <text evidence="1">The sequence shown here is derived from an EMBL/GenBank/DDBJ whole genome shotgun (WGS) entry which is preliminary data.</text>
</comment>
<gene>
    <name evidence="1" type="ORF">TCAP_05819</name>
</gene>
<accession>A0A2K3Q9R4</accession>
<proteinExistence type="predicted"/>
<protein>
    <submittedName>
        <fullName evidence="1">Uncharacterized protein</fullName>
    </submittedName>
</protein>